<reference evidence="4 5" key="1">
    <citation type="submission" date="2019-06" db="EMBL/GenBank/DDBJ databases">
        <title>Genome sequence of Litorilinea aerophila BAA-2444.</title>
        <authorList>
            <person name="Maclea K.S."/>
            <person name="Maurais E.G."/>
            <person name="Iannazzi L.C."/>
        </authorList>
    </citation>
    <scope>NUCLEOTIDE SEQUENCE [LARGE SCALE GENOMIC DNA]</scope>
    <source>
        <strain evidence="4 5">ATCC BAA-2444</strain>
    </source>
</reference>
<dbReference type="SUPFAM" id="SSF52540">
    <property type="entry name" value="P-loop containing nucleoside triphosphate hydrolases"/>
    <property type="match status" value="1"/>
</dbReference>
<dbReference type="FunFam" id="3.40.50.300:FF:000521">
    <property type="entry name" value="Type II secretion system protein E"/>
    <property type="match status" value="1"/>
</dbReference>
<feature type="region of interest" description="Disordered" evidence="2">
    <location>
        <begin position="1"/>
        <end position="63"/>
    </location>
</feature>
<dbReference type="InterPro" id="IPR001482">
    <property type="entry name" value="T2SS/T4SS_dom"/>
</dbReference>
<dbReference type="RefSeq" id="WP_141611562.1">
    <property type="nucleotide sequence ID" value="NZ_VIGC02000027.1"/>
</dbReference>
<evidence type="ECO:0000313" key="4">
    <source>
        <dbReference type="EMBL" id="TQE94134.1"/>
    </source>
</evidence>
<keyword evidence="5" id="KW-1185">Reference proteome</keyword>
<dbReference type="InterPro" id="IPR050921">
    <property type="entry name" value="T4SS_GSP_E_ATPase"/>
</dbReference>
<organism evidence="4 5">
    <name type="scientific">Litorilinea aerophila</name>
    <dbReference type="NCBI Taxonomy" id="1204385"/>
    <lineage>
        <taxon>Bacteria</taxon>
        <taxon>Bacillati</taxon>
        <taxon>Chloroflexota</taxon>
        <taxon>Caldilineae</taxon>
        <taxon>Caldilineales</taxon>
        <taxon>Caldilineaceae</taxon>
        <taxon>Litorilinea</taxon>
    </lineage>
</organism>
<dbReference type="OrthoDB" id="9810761at2"/>
<dbReference type="Gene3D" id="3.40.50.300">
    <property type="entry name" value="P-loop containing nucleotide triphosphate hydrolases"/>
    <property type="match status" value="1"/>
</dbReference>
<name>A0A540VBJ9_9CHLR</name>
<dbReference type="GO" id="GO:0016887">
    <property type="term" value="F:ATP hydrolysis activity"/>
    <property type="evidence" value="ECO:0007669"/>
    <property type="project" value="InterPro"/>
</dbReference>
<evidence type="ECO:0000313" key="5">
    <source>
        <dbReference type="Proteomes" id="UP000317371"/>
    </source>
</evidence>
<dbReference type="EMBL" id="VIGC01000027">
    <property type="protein sequence ID" value="TQE94134.1"/>
    <property type="molecule type" value="Genomic_DNA"/>
</dbReference>
<dbReference type="PANTHER" id="PTHR30486:SF15">
    <property type="entry name" value="TYPE II_IV SECRETION SYSTEM ATPASE"/>
    <property type="match status" value="1"/>
</dbReference>
<protein>
    <submittedName>
        <fullName evidence="4">CpaF family protein</fullName>
    </submittedName>
</protein>
<dbReference type="InParanoid" id="A0A540VBJ9"/>
<dbReference type="PANTHER" id="PTHR30486">
    <property type="entry name" value="TWITCHING MOTILITY PROTEIN PILT"/>
    <property type="match status" value="1"/>
</dbReference>
<sequence>MALFRNRGQQPPPVNGTGVNGAGHVGTMAPHPSRPEGARPSGPGHPAQAPAMPPGGKGSHPRVVKVTGYSPPPEFARVREKVQQFLVNEIKTMNDAQEPAEIRRLIEPVFNQALADVNLVVSRVEREQMLEMIMADILGYGPIQPLLDRDDISEVMVNGPKQVYIEQGGKLVLTDVKFVDDDHVMRIIERIVAPLGRRIDEASPMVDARLPDGSRVNAIIPPLSLVGPCLTIRKFKKDPLKVDDLIRFGTFTPEFAQFVRACVMARLNIVISGGTGSGKTTLLNVLSSFIPEDERIVTIEDAAELQLQQPHVVRLEKRPPNIEGKGEISIRDLVVNSLRMRPDRIVVGEVRGGETLDMLQAMNTGHDGSMTTVHSNSARDTLNRIETMVLMAGMELPLRAIRQQIASAVDLIIHQERMRDGSRKVVQCSEIVGMEGDMIVMQDIFTFEQTGVDDNGKILGELRPTGLRPRINDRIQDAGIHLPPSIFGMRSANQWYQPS</sequence>
<dbReference type="InterPro" id="IPR027417">
    <property type="entry name" value="P-loop_NTPase"/>
</dbReference>
<dbReference type="Gene3D" id="3.30.450.380">
    <property type="match status" value="1"/>
</dbReference>
<dbReference type="Pfam" id="PF00437">
    <property type="entry name" value="T2SSE"/>
    <property type="match status" value="1"/>
</dbReference>
<dbReference type="AlphaFoldDB" id="A0A540VBJ9"/>
<gene>
    <name evidence="4" type="ORF">FKZ61_18055</name>
</gene>
<comment type="caution">
    <text evidence="4">The sequence shown here is derived from an EMBL/GenBank/DDBJ whole genome shotgun (WGS) entry which is preliminary data.</text>
</comment>
<evidence type="ECO:0000256" key="2">
    <source>
        <dbReference type="SAM" id="MobiDB-lite"/>
    </source>
</evidence>
<evidence type="ECO:0000259" key="3">
    <source>
        <dbReference type="Pfam" id="PF00437"/>
    </source>
</evidence>
<evidence type="ECO:0000256" key="1">
    <source>
        <dbReference type="ARBA" id="ARBA00006611"/>
    </source>
</evidence>
<accession>A0A540VBJ9</accession>
<proteinExistence type="inferred from homology"/>
<comment type="similarity">
    <text evidence="1">Belongs to the GSP E family.</text>
</comment>
<dbReference type="Proteomes" id="UP000317371">
    <property type="component" value="Unassembled WGS sequence"/>
</dbReference>
<dbReference type="CDD" id="cd01130">
    <property type="entry name" value="VirB11-like_ATPase"/>
    <property type="match status" value="1"/>
</dbReference>
<feature type="domain" description="Bacterial type II secretion system protein E" evidence="3">
    <location>
        <begin position="140"/>
        <end position="419"/>
    </location>
</feature>